<evidence type="ECO:0000256" key="8">
    <source>
        <dbReference type="ARBA" id="ARBA00023444"/>
    </source>
</evidence>
<dbReference type="InterPro" id="IPR022571">
    <property type="entry name" value="Mg_chelatase_H_N"/>
</dbReference>
<name>A0ABP1G3Y9_9CHLO</name>
<evidence type="ECO:0000256" key="6">
    <source>
        <dbReference type="ARBA" id="ARBA00022840"/>
    </source>
</evidence>
<evidence type="ECO:0000256" key="3">
    <source>
        <dbReference type="ARBA" id="ARBA00022531"/>
    </source>
</evidence>
<dbReference type="Pfam" id="PF11965">
    <property type="entry name" value="DUF3479"/>
    <property type="match status" value="1"/>
</dbReference>
<evidence type="ECO:0000256" key="2">
    <source>
        <dbReference type="ARBA" id="ARBA00012825"/>
    </source>
</evidence>
<evidence type="ECO:0000256" key="10">
    <source>
        <dbReference type="SAM" id="MobiDB-lite"/>
    </source>
</evidence>
<dbReference type="EMBL" id="CAXHTA020000016">
    <property type="protein sequence ID" value="CAL5226994.1"/>
    <property type="molecule type" value="Genomic_DNA"/>
</dbReference>
<keyword evidence="6" id="KW-0067">ATP-binding</keyword>
<feature type="domain" description="Magnesium chelatase subunit H N-terminal" evidence="12">
    <location>
        <begin position="126"/>
        <end position="287"/>
    </location>
</feature>
<comment type="catalytic activity">
    <reaction evidence="9">
        <text>protoporphyrin IX + Mg(2+) + ATP + H2O = Mg-protoporphyrin IX + ADP + phosphate + 3 H(+)</text>
        <dbReference type="Rhea" id="RHEA:13961"/>
        <dbReference type="ChEBI" id="CHEBI:15377"/>
        <dbReference type="ChEBI" id="CHEBI:15378"/>
        <dbReference type="ChEBI" id="CHEBI:18420"/>
        <dbReference type="ChEBI" id="CHEBI:30616"/>
        <dbReference type="ChEBI" id="CHEBI:43474"/>
        <dbReference type="ChEBI" id="CHEBI:57306"/>
        <dbReference type="ChEBI" id="CHEBI:60492"/>
        <dbReference type="ChEBI" id="CHEBI:456216"/>
        <dbReference type="EC" id="6.6.1.1"/>
    </reaction>
</comment>
<protein>
    <recommendedName>
        <fullName evidence="2">magnesium chelatase</fullName>
        <ecNumber evidence="2">6.6.1.1</ecNumber>
    </recommendedName>
</protein>
<dbReference type="EC" id="6.6.1.1" evidence="2"/>
<dbReference type="PANTHER" id="PTHR44119:SF1">
    <property type="entry name" value="MAGNESIUM-CHELATASE SUBUNIT CHLH, CHLOROPLASTIC"/>
    <property type="match status" value="1"/>
</dbReference>
<gene>
    <name evidence="13" type="primary">g9884</name>
    <name evidence="13" type="ORF">VP750_LOCUS8900</name>
</gene>
<dbReference type="InterPro" id="IPR003672">
    <property type="entry name" value="CobN/Mg_chltase"/>
</dbReference>
<sequence>MLPEMDGSLAAGSRPSTSYGPGLPKSVPSHRHRLSPEQLRSTSSAVSRGQSLARHAAGSANSPASRMVTSMIATGPKPPLSFTSSNDEAPIKLDIGGGMGGGLFTSTNPEIRRVIPDDVGSRTKLKVVYVVLEAQYQSALTAAVRNINATRDKVCFEVVGYLLEELRDGKNYEQFQKDIADANIFIGSLIFIEELAEKIVASVGPRREFLDACLVFPSMPAVMKLNKLGTFDLSQLGKSKSPIAEFMRNQRKNNDNFEESLLKLVRTLPAVLKYLPSEKAQDARNFVQSLQYWLGGNAENLENLLLNTAVAYTPALKGMDIDVLEPQLFPDVGIWHPTAPTMYEDVKEYLNWYDTRKDMVFAKDAPIIGLVLQRSHLVTGDEGHYSGVVSEMEARGAKVVPVFAGGLDFSLPVRKFFYDPLGSGKAFVDCIVSLTGFALVGGPARQDAPKAVTALKKLNVPYLVSLPLVFQTTEEWLDSELGVHPVQVALQVALPELDGGLEPIVFAGRDSNTGKSHSLPDRIDSLCARAINWAKLSKKAKFDKRVAVTVFSFPPDKGNVGTAAYLNVFGSIHKVLTDLQQEGYDVGEIPEDSGALMQSVLNDPEAKYNSADLNVAYKMKVDEYQKLCPYAEALEENWGKPPGKLNSNGSELLVFGKQYGKIFIGVQPTFGYEGDPMRLLFSRSASPHHGFAAYYTYLEKIFKADAVLHFGTHGSLEFMPGKQVGMSGVCYPDSLIGDLPNLYYYAANNPSEATIAKRRSYANTISYLTPPAENAGLYKGLKELKELIASYQTLREGGRGPAICSTIIETARQCNLDKDVVLPGEDEDTKGMQVEERDSIVGKVYSKLMEIESRLLPCGLHIVGEPPSAAEAIATLVNIAEIDRIDNDPPIAGLPGILARTIRRNVEEIYLNNNKGILEEVNLLQDITEAARSCVRAFVEDRTDANGIVSTDSFANFARMTGLQAQPWEKALKGTKFAKADKNQLAGLFKYLDGCLEQIVKDNELGALKQALKGGYVEPGPGGDPIRNPGVLPTGKNIHALDPQSIPTQAAVKSARIVVERLLEVQKQENGGAWPETVAVVLWGTDNIKTYGESLAQVLMMVGINPVSDALGRVNKLEVIPLEELGRPRVDVVVNCSGVFRDLFVNQMNLLDRAIKMAAEQDEPEEMNFVRKHARQQAEENGVSLREAATRVFSNASGSYSSNVNLAVENSSWQDEQQLQEMYLKRKSFAFNSDRPGAGGEANREAFEAAMKTVDVTFQNLDSSEISLTDVSHYFDSDPTKLVAGLRGDGKSPNAFIADTTTANAQVRSLGSQVRLDARTKLLNPKWYEGMLSSGYEGVREIQKRLTNTVGWSATSGQVDNWVYDEANATYMDDPEMAKRLMETNPNSFRKLVATFLEANGRGYWDASEDQIERLRELYMDVEDKIEGVE</sequence>
<comment type="pathway">
    <text evidence="8">Porphyrin-containing compound metabolism.</text>
</comment>
<keyword evidence="5" id="KW-0547">Nucleotide-binding</keyword>
<dbReference type="NCBIfam" id="TIGR02025">
    <property type="entry name" value="BchH"/>
    <property type="match status" value="1"/>
</dbReference>
<feature type="region of interest" description="Disordered" evidence="10">
    <location>
        <begin position="1"/>
        <end position="65"/>
    </location>
</feature>
<keyword evidence="14" id="KW-1185">Reference proteome</keyword>
<reference evidence="13 14" key="1">
    <citation type="submission" date="2024-06" db="EMBL/GenBank/DDBJ databases">
        <authorList>
            <person name="Kraege A."/>
            <person name="Thomma B."/>
        </authorList>
    </citation>
    <scope>NUCLEOTIDE SEQUENCE [LARGE SCALE GENOMIC DNA]</scope>
</reference>
<comment type="similarity">
    <text evidence="1">Belongs to the Mg-chelatase subunit H family.</text>
</comment>
<keyword evidence="3" id="KW-0602">Photosynthesis</keyword>
<proteinExistence type="inferred from homology"/>
<evidence type="ECO:0000256" key="7">
    <source>
        <dbReference type="ARBA" id="ARBA00023171"/>
    </source>
</evidence>
<evidence type="ECO:0000259" key="11">
    <source>
        <dbReference type="Pfam" id="PF02514"/>
    </source>
</evidence>
<evidence type="ECO:0000256" key="4">
    <source>
        <dbReference type="ARBA" id="ARBA00022598"/>
    </source>
</evidence>
<evidence type="ECO:0000256" key="1">
    <source>
        <dbReference type="ARBA" id="ARBA00010851"/>
    </source>
</evidence>
<feature type="compositionally biased region" description="Polar residues" evidence="10">
    <location>
        <begin position="38"/>
        <end position="50"/>
    </location>
</feature>
<organism evidence="13 14">
    <name type="scientific">Coccomyxa viridis</name>
    <dbReference type="NCBI Taxonomy" id="1274662"/>
    <lineage>
        <taxon>Eukaryota</taxon>
        <taxon>Viridiplantae</taxon>
        <taxon>Chlorophyta</taxon>
        <taxon>core chlorophytes</taxon>
        <taxon>Trebouxiophyceae</taxon>
        <taxon>Trebouxiophyceae incertae sedis</taxon>
        <taxon>Coccomyxaceae</taxon>
        <taxon>Coccomyxa</taxon>
    </lineage>
</organism>
<dbReference type="Pfam" id="PF02514">
    <property type="entry name" value="CobN-Mg_chel"/>
    <property type="match status" value="1"/>
</dbReference>
<dbReference type="NCBIfam" id="NF009140">
    <property type="entry name" value="PRK12493.1"/>
    <property type="match status" value="1"/>
</dbReference>
<keyword evidence="4" id="KW-0436">Ligase</keyword>
<accession>A0ABP1G3Y9</accession>
<dbReference type="PANTHER" id="PTHR44119">
    <property type="entry name" value="MAGNESIUM-CHELATASE SUBUNIT CHLH, CHLOROPLASTIC"/>
    <property type="match status" value="1"/>
</dbReference>
<dbReference type="InterPro" id="IPR011771">
    <property type="entry name" value="BchH"/>
</dbReference>
<evidence type="ECO:0000313" key="14">
    <source>
        <dbReference type="Proteomes" id="UP001497392"/>
    </source>
</evidence>
<evidence type="ECO:0000313" key="13">
    <source>
        <dbReference type="EMBL" id="CAL5226994.1"/>
    </source>
</evidence>
<dbReference type="Proteomes" id="UP001497392">
    <property type="component" value="Unassembled WGS sequence"/>
</dbReference>
<evidence type="ECO:0000256" key="9">
    <source>
        <dbReference type="ARBA" id="ARBA00048693"/>
    </source>
</evidence>
<feature type="domain" description="CobN/magnesium chelatase" evidence="11">
    <location>
        <begin position="291"/>
        <end position="1411"/>
    </location>
</feature>
<evidence type="ECO:0000259" key="12">
    <source>
        <dbReference type="Pfam" id="PF11965"/>
    </source>
</evidence>
<keyword evidence="7" id="KW-0149">Chlorophyll biosynthesis</keyword>
<comment type="caution">
    <text evidence="13">The sequence shown here is derived from an EMBL/GenBank/DDBJ whole genome shotgun (WGS) entry which is preliminary data.</text>
</comment>
<dbReference type="CDD" id="cd10150">
    <property type="entry name" value="CobN_like"/>
    <property type="match status" value="1"/>
</dbReference>
<evidence type="ECO:0000256" key="5">
    <source>
        <dbReference type="ARBA" id="ARBA00022741"/>
    </source>
</evidence>